<dbReference type="GO" id="GO:0016020">
    <property type="term" value="C:membrane"/>
    <property type="evidence" value="ECO:0007669"/>
    <property type="project" value="UniProtKB-SubCell"/>
</dbReference>
<evidence type="ECO:0000256" key="4">
    <source>
        <dbReference type="ARBA" id="ARBA00022989"/>
    </source>
</evidence>
<evidence type="ECO:0000256" key="1">
    <source>
        <dbReference type="ARBA" id="ARBA00004606"/>
    </source>
</evidence>
<dbReference type="GO" id="GO:0035269">
    <property type="term" value="P:protein O-linked glycosylation via mannose"/>
    <property type="evidence" value="ECO:0007669"/>
    <property type="project" value="TreeGrafter"/>
</dbReference>
<keyword evidence="9" id="KW-1185">Reference proteome</keyword>
<gene>
    <name evidence="8" type="ORF">C2E20_4879</name>
</gene>
<dbReference type="OrthoDB" id="540828at2759"/>
<dbReference type="EMBL" id="LHPF02000013">
    <property type="protein sequence ID" value="PSC71803.1"/>
    <property type="molecule type" value="Genomic_DNA"/>
</dbReference>
<keyword evidence="2" id="KW-0812">Transmembrane</keyword>
<dbReference type="Pfam" id="PF13896">
    <property type="entry name" value="Glyco_transf_49"/>
    <property type="match status" value="1"/>
</dbReference>
<dbReference type="GO" id="GO:0042285">
    <property type="term" value="F:xylosyltransferase activity"/>
    <property type="evidence" value="ECO:0007669"/>
    <property type="project" value="TreeGrafter"/>
</dbReference>
<evidence type="ECO:0000256" key="5">
    <source>
        <dbReference type="ARBA" id="ARBA00023136"/>
    </source>
</evidence>
<dbReference type="PANTHER" id="PTHR12270">
    <property type="entry name" value="GLYCOSYLTRANSFERASE-RELATED"/>
    <property type="match status" value="1"/>
</dbReference>
<evidence type="ECO:0000256" key="3">
    <source>
        <dbReference type="ARBA" id="ARBA00022968"/>
    </source>
</evidence>
<feature type="region of interest" description="Disordered" evidence="7">
    <location>
        <begin position="155"/>
        <end position="181"/>
    </location>
</feature>
<feature type="compositionally biased region" description="Low complexity" evidence="7">
    <location>
        <begin position="155"/>
        <end position="174"/>
    </location>
</feature>
<evidence type="ECO:0000256" key="2">
    <source>
        <dbReference type="ARBA" id="ARBA00022692"/>
    </source>
</evidence>
<dbReference type="AlphaFoldDB" id="A0A2P6VCI3"/>
<protein>
    <submittedName>
        <fullName evidence="8">Glycosyltransferase LARGE2</fullName>
    </submittedName>
</protein>
<evidence type="ECO:0000256" key="7">
    <source>
        <dbReference type="SAM" id="MobiDB-lite"/>
    </source>
</evidence>
<accession>A0A2P6VCI3</accession>
<keyword evidence="6" id="KW-0325">Glycoprotein</keyword>
<dbReference type="PANTHER" id="PTHR12270:SF52">
    <property type="entry name" value="GLYCOSYLTRANSFERASE-LIKE PROTEIN GNT13-RELATED"/>
    <property type="match status" value="1"/>
</dbReference>
<evidence type="ECO:0000256" key="6">
    <source>
        <dbReference type="ARBA" id="ARBA00023180"/>
    </source>
</evidence>
<keyword evidence="3" id="KW-0735">Signal-anchor</keyword>
<name>A0A2P6VCI3_9CHLO</name>
<evidence type="ECO:0000313" key="9">
    <source>
        <dbReference type="Proteomes" id="UP000239649"/>
    </source>
</evidence>
<keyword evidence="4" id="KW-1133">Transmembrane helix</keyword>
<dbReference type="InterPro" id="IPR051292">
    <property type="entry name" value="Xyl/GlcA_transferase"/>
</dbReference>
<dbReference type="Proteomes" id="UP000239649">
    <property type="component" value="Unassembled WGS sequence"/>
</dbReference>
<comment type="subcellular location">
    <subcellularLocation>
        <location evidence="1">Membrane</location>
        <topology evidence="1">Single-pass type II membrane protein</topology>
    </subcellularLocation>
</comment>
<proteinExistence type="predicted"/>
<sequence>MLSLLAPLISFTGGGTTGHYGGGVVPLNSAGFSGPLAARIDGSVIDSLQLVEAVANKMALIPGSVFQTYATVMQRMWATAPRQLPQLHRSRPLPPTAGLRQRRDCLAPAILMCLISAAAATWQAAAASDGGDVAGMEGEQGGAAAAAQAAAASDGGDVAGMEGEQGGAAAAAQASSHTLQPQESFATEDEFQAYLAELVKLAATADMSEQDHFLAAYGAAEGKGRPPNDVIRAREGYDAQFVGMLESPADGIGVWRAASGAMTVVCQPGNLNFAPFAKLCAGEYGSAVLDPGHALLAVNPSWTRSADIGQLWDRKLKAAAAALIDTPGTWQQLYCLQDVRTSQAIPLARLAAFIMHKVKLSRFAPKRPKARCSSSEDDEEASGSIAAFHGGPPATPSRTARSAAACAAVALSLLLMVAVVGVLRRRQLTALLAPRAATPAAVALLASRGGGGGSFTDFSQAYRGAAEHPEQYHHVPLDDGPHERACSPTAAQQAERMRAQTALLIEAGDYRPRVGEPAARCRSDAAPAAPLPHLRSAAVLFSRKRRPPAGVTVVTQLSLERLAMLERQCRSWSHPLAAAVYVPLLHGRVASADSAALDGSSLDAALLPLLRLHAQMEADADACQMDLEVVTEARCSAEEAALQPTNAARNRAMRLVATEARHRRAVLKFLQQPVALILPAFQTAGRRDTDAEQAVETASSGKQAVLAQLDARTLVPFHSGLFSKGHASTDYRRWAFASNAFEVGFTMGFEPYILVHRKHVPPYDERFRGYFINKLIQRAHMDALGTRWLVHPGKSAGQGD</sequence>
<reference evidence="8 9" key="1">
    <citation type="journal article" date="2018" name="Plant J.">
        <title>Genome sequences of Chlorella sorokiniana UTEX 1602 and Micractinium conductrix SAG 241.80: implications to maltose excretion by a green alga.</title>
        <authorList>
            <person name="Arriola M.B."/>
            <person name="Velmurugan N."/>
            <person name="Zhang Y."/>
            <person name="Plunkett M.H."/>
            <person name="Hondzo H."/>
            <person name="Barney B.M."/>
        </authorList>
    </citation>
    <scope>NUCLEOTIDE SEQUENCE [LARGE SCALE GENOMIC DNA]</scope>
    <source>
        <strain evidence="8 9">SAG 241.80</strain>
    </source>
</reference>
<keyword evidence="5" id="KW-0472">Membrane</keyword>
<dbReference type="GO" id="GO:0015020">
    <property type="term" value="F:glucuronosyltransferase activity"/>
    <property type="evidence" value="ECO:0007669"/>
    <property type="project" value="TreeGrafter"/>
</dbReference>
<comment type="caution">
    <text evidence="8">The sequence shown here is derived from an EMBL/GenBank/DDBJ whole genome shotgun (WGS) entry which is preliminary data.</text>
</comment>
<evidence type="ECO:0000313" key="8">
    <source>
        <dbReference type="EMBL" id="PSC71803.1"/>
    </source>
</evidence>
<organism evidence="8 9">
    <name type="scientific">Micractinium conductrix</name>
    <dbReference type="NCBI Taxonomy" id="554055"/>
    <lineage>
        <taxon>Eukaryota</taxon>
        <taxon>Viridiplantae</taxon>
        <taxon>Chlorophyta</taxon>
        <taxon>core chlorophytes</taxon>
        <taxon>Trebouxiophyceae</taxon>
        <taxon>Chlorellales</taxon>
        <taxon>Chlorellaceae</taxon>
        <taxon>Chlorella clade</taxon>
        <taxon>Micractinium</taxon>
    </lineage>
</organism>